<dbReference type="InterPro" id="IPR043428">
    <property type="entry name" value="LivM-like"/>
</dbReference>
<feature type="transmembrane region" description="Helical" evidence="6">
    <location>
        <begin position="20"/>
        <end position="42"/>
    </location>
</feature>
<feature type="transmembrane region" description="Helical" evidence="6">
    <location>
        <begin position="77"/>
        <end position="98"/>
    </location>
</feature>
<dbReference type="AlphaFoldDB" id="A0A2H5Y4D5"/>
<dbReference type="CDD" id="cd06581">
    <property type="entry name" value="TM_PBP1_LivM_like"/>
    <property type="match status" value="1"/>
</dbReference>
<keyword evidence="5 6" id="KW-0472">Membrane</keyword>
<evidence type="ECO:0000256" key="3">
    <source>
        <dbReference type="ARBA" id="ARBA00022692"/>
    </source>
</evidence>
<evidence type="ECO:0008006" key="9">
    <source>
        <dbReference type="Google" id="ProtNLM"/>
    </source>
</evidence>
<feature type="transmembrane region" description="Helical" evidence="6">
    <location>
        <begin position="266"/>
        <end position="293"/>
    </location>
</feature>
<feature type="transmembrane region" description="Helical" evidence="6">
    <location>
        <begin position="314"/>
        <end position="333"/>
    </location>
</feature>
<name>A0A2H5Y4D5_9CHLR</name>
<evidence type="ECO:0000256" key="2">
    <source>
        <dbReference type="ARBA" id="ARBA00022475"/>
    </source>
</evidence>
<gene>
    <name evidence="7" type="ORF">HRbin22_00549</name>
</gene>
<protein>
    <recommendedName>
        <fullName evidence="9">Branched-chain amino acid ABC transporter permease</fullName>
    </recommendedName>
</protein>
<comment type="subcellular location">
    <subcellularLocation>
        <location evidence="1">Cell membrane</location>
        <topology evidence="1">Multi-pass membrane protein</topology>
    </subcellularLocation>
</comment>
<dbReference type="PANTHER" id="PTHR30482">
    <property type="entry name" value="HIGH-AFFINITY BRANCHED-CHAIN AMINO ACID TRANSPORT SYSTEM PERMEASE"/>
    <property type="match status" value="1"/>
</dbReference>
<feature type="transmembrane region" description="Helical" evidence="6">
    <location>
        <begin position="182"/>
        <end position="201"/>
    </location>
</feature>
<sequence>MRMRLPSGVFYQTYRQDQALWPTTFVKLRMWGLLVFLFVIFPQIASPYWLSLANLVGYTILSAMGVQLLIGYTGQVTLGHAAFIAAGAYTCAVLVLQYHVPYPLAFLAAMIVAGLWSMLFGLPSARVKGFYLIMTTMAAQFITVDFIITQYVSRIGERGHSFSLPPGTLSIGPWVIQSDRDIYYLMIALVTLSVLAMTNLARTRIGRAWMAIRDHDIAAEALGINIVAYKLLAFFMAGVFGGVAGAFWIANLYAVSPEHFTWSWSLWLVGVILIGGLGSNYGTIFGSLFMTLVMEALRNIVTWLTPFFPSLETSFLFVKEAAFGLAIILFLLYEPNGLAYRWWQIKNYIHLWPFSYE</sequence>
<dbReference type="PANTHER" id="PTHR30482:SF5">
    <property type="entry name" value="ABC TRANSPORTER PERMEASE PROTEIN"/>
    <property type="match status" value="1"/>
</dbReference>
<keyword evidence="3 6" id="KW-0812">Transmembrane</keyword>
<evidence type="ECO:0000256" key="1">
    <source>
        <dbReference type="ARBA" id="ARBA00004651"/>
    </source>
</evidence>
<dbReference type="EMBL" id="BEHY01000007">
    <property type="protein sequence ID" value="GBD08315.1"/>
    <property type="molecule type" value="Genomic_DNA"/>
</dbReference>
<evidence type="ECO:0000256" key="4">
    <source>
        <dbReference type="ARBA" id="ARBA00022989"/>
    </source>
</evidence>
<dbReference type="GO" id="GO:0015658">
    <property type="term" value="F:branched-chain amino acid transmembrane transporter activity"/>
    <property type="evidence" value="ECO:0007669"/>
    <property type="project" value="InterPro"/>
</dbReference>
<feature type="transmembrane region" description="Helical" evidence="6">
    <location>
        <begin position="48"/>
        <end position="70"/>
    </location>
</feature>
<evidence type="ECO:0000313" key="8">
    <source>
        <dbReference type="Proteomes" id="UP000236642"/>
    </source>
</evidence>
<keyword evidence="2" id="KW-1003">Cell membrane</keyword>
<evidence type="ECO:0000256" key="5">
    <source>
        <dbReference type="ARBA" id="ARBA00023136"/>
    </source>
</evidence>
<comment type="caution">
    <text evidence="7">The sequence shown here is derived from an EMBL/GenBank/DDBJ whole genome shotgun (WGS) entry which is preliminary data.</text>
</comment>
<organism evidence="7 8">
    <name type="scientific">Candidatus Thermoflexus japonica</name>
    <dbReference type="NCBI Taxonomy" id="2035417"/>
    <lineage>
        <taxon>Bacteria</taxon>
        <taxon>Bacillati</taxon>
        <taxon>Chloroflexota</taxon>
        <taxon>Thermoflexia</taxon>
        <taxon>Thermoflexales</taxon>
        <taxon>Thermoflexaceae</taxon>
        <taxon>Thermoflexus</taxon>
    </lineage>
</organism>
<evidence type="ECO:0000313" key="7">
    <source>
        <dbReference type="EMBL" id="GBD08315.1"/>
    </source>
</evidence>
<feature type="transmembrane region" description="Helical" evidence="6">
    <location>
        <begin position="231"/>
        <end position="254"/>
    </location>
</feature>
<dbReference type="Pfam" id="PF02653">
    <property type="entry name" value="BPD_transp_2"/>
    <property type="match status" value="1"/>
</dbReference>
<proteinExistence type="predicted"/>
<dbReference type="InterPro" id="IPR001851">
    <property type="entry name" value="ABC_transp_permease"/>
</dbReference>
<feature type="transmembrane region" description="Helical" evidence="6">
    <location>
        <begin position="129"/>
        <end position="152"/>
    </location>
</feature>
<dbReference type="Proteomes" id="UP000236642">
    <property type="component" value="Unassembled WGS sequence"/>
</dbReference>
<reference evidence="8" key="1">
    <citation type="submission" date="2017-09" db="EMBL/GenBank/DDBJ databases">
        <title>Metaegenomics of thermophilic ammonia-oxidizing enrichment culture.</title>
        <authorList>
            <person name="Kato S."/>
            <person name="Suzuki K."/>
        </authorList>
    </citation>
    <scope>NUCLEOTIDE SEQUENCE [LARGE SCALE GENOMIC DNA]</scope>
</reference>
<accession>A0A2H5Y4D5</accession>
<evidence type="ECO:0000256" key="6">
    <source>
        <dbReference type="SAM" id="Phobius"/>
    </source>
</evidence>
<keyword evidence="4 6" id="KW-1133">Transmembrane helix</keyword>
<dbReference type="GO" id="GO:0005886">
    <property type="term" value="C:plasma membrane"/>
    <property type="evidence" value="ECO:0007669"/>
    <property type="project" value="UniProtKB-SubCell"/>
</dbReference>
<feature type="transmembrane region" description="Helical" evidence="6">
    <location>
        <begin position="104"/>
        <end position="122"/>
    </location>
</feature>